<keyword evidence="5 11" id="KW-0227">DNA damage</keyword>
<dbReference type="Pfam" id="PF00533">
    <property type="entry name" value="BRCT"/>
    <property type="match status" value="1"/>
</dbReference>
<evidence type="ECO:0000313" key="15">
    <source>
        <dbReference type="Proteomes" id="UP000784128"/>
    </source>
</evidence>
<dbReference type="NCBIfam" id="NF005932">
    <property type="entry name" value="PRK07956.1"/>
    <property type="match status" value="1"/>
</dbReference>
<gene>
    <name evidence="11 14" type="primary">ligA</name>
    <name evidence="14" type="ORF">KJB30_17140</name>
</gene>
<dbReference type="InterPro" id="IPR013839">
    <property type="entry name" value="DNAligase_adenylation"/>
</dbReference>
<dbReference type="NCBIfam" id="TIGR00575">
    <property type="entry name" value="dnlj"/>
    <property type="match status" value="1"/>
</dbReference>
<dbReference type="PIRSF" id="PIRSF001604">
    <property type="entry name" value="LigA"/>
    <property type="match status" value="1"/>
</dbReference>
<dbReference type="SMART" id="SM00278">
    <property type="entry name" value="HhH1"/>
    <property type="match status" value="4"/>
</dbReference>
<dbReference type="InterPro" id="IPR018239">
    <property type="entry name" value="DNA_ligase_AS"/>
</dbReference>
<dbReference type="SMART" id="SM00292">
    <property type="entry name" value="BRCT"/>
    <property type="match status" value="1"/>
</dbReference>
<dbReference type="GO" id="GO:0003911">
    <property type="term" value="F:DNA ligase (NAD+) activity"/>
    <property type="evidence" value="ECO:0007669"/>
    <property type="project" value="UniProtKB-EC"/>
</dbReference>
<dbReference type="EMBL" id="JAHDYS010000023">
    <property type="protein sequence ID" value="MBT1073512.1"/>
    <property type="molecule type" value="Genomic_DNA"/>
</dbReference>
<dbReference type="PANTHER" id="PTHR23389:SF9">
    <property type="entry name" value="DNA LIGASE"/>
    <property type="match status" value="1"/>
</dbReference>
<dbReference type="SMART" id="SM00532">
    <property type="entry name" value="LIGANc"/>
    <property type="match status" value="1"/>
</dbReference>
<dbReference type="CDD" id="cd00114">
    <property type="entry name" value="LIGANc"/>
    <property type="match status" value="1"/>
</dbReference>
<feature type="binding site" evidence="11">
    <location>
        <begin position="43"/>
        <end position="47"/>
    </location>
    <ligand>
        <name>NAD(+)</name>
        <dbReference type="ChEBI" id="CHEBI:57540"/>
    </ligand>
</feature>
<keyword evidence="7 11" id="KW-0460">Magnesium</keyword>
<keyword evidence="4 11" id="KW-0479">Metal-binding</keyword>
<organism evidence="14 15">
    <name type="scientific">Pelotalea chapellei</name>
    <dbReference type="NCBI Taxonomy" id="44671"/>
    <lineage>
        <taxon>Bacteria</taxon>
        <taxon>Pseudomonadati</taxon>
        <taxon>Thermodesulfobacteriota</taxon>
        <taxon>Desulfuromonadia</taxon>
        <taxon>Geobacterales</taxon>
        <taxon>Geobacteraceae</taxon>
        <taxon>Pelotalea</taxon>
    </lineage>
</organism>
<feature type="binding site" evidence="11">
    <location>
        <position position="443"/>
    </location>
    <ligand>
        <name>Zn(2+)</name>
        <dbReference type="ChEBI" id="CHEBI:29105"/>
    </ligand>
</feature>
<dbReference type="SUPFAM" id="SSF50249">
    <property type="entry name" value="Nucleic acid-binding proteins"/>
    <property type="match status" value="1"/>
</dbReference>
<dbReference type="InterPro" id="IPR004150">
    <property type="entry name" value="NAD_DNA_ligase_OB"/>
</dbReference>
<comment type="similarity">
    <text evidence="11">Belongs to the NAD-dependent DNA ligase family. LigA subfamily.</text>
</comment>
<evidence type="ECO:0000256" key="7">
    <source>
        <dbReference type="ARBA" id="ARBA00022842"/>
    </source>
</evidence>
<evidence type="ECO:0000256" key="8">
    <source>
        <dbReference type="ARBA" id="ARBA00023027"/>
    </source>
</evidence>
<comment type="caution">
    <text evidence="11">Lacks conserved residue(s) required for the propagation of feature annotation.</text>
</comment>
<dbReference type="RefSeq" id="WP_214301596.1">
    <property type="nucleotide sequence ID" value="NZ_JAHDYS010000023.1"/>
</dbReference>
<proteinExistence type="inferred from homology"/>
<dbReference type="Pfam" id="PF03119">
    <property type="entry name" value="DNA_ligase_ZBD"/>
    <property type="match status" value="1"/>
</dbReference>
<dbReference type="InterPro" id="IPR004149">
    <property type="entry name" value="Znf_DNAligase_C4"/>
</dbReference>
<feature type="binding site" evidence="11">
    <location>
        <begin position="92"/>
        <end position="93"/>
    </location>
    <ligand>
        <name>NAD(+)</name>
        <dbReference type="ChEBI" id="CHEBI:57540"/>
    </ligand>
</feature>
<feature type="binding site" evidence="11">
    <location>
        <position position="149"/>
    </location>
    <ligand>
        <name>NAD(+)</name>
        <dbReference type="ChEBI" id="CHEBI:57540"/>
    </ligand>
</feature>
<dbReference type="SUPFAM" id="SSF52113">
    <property type="entry name" value="BRCT domain"/>
    <property type="match status" value="1"/>
</dbReference>
<dbReference type="Gene3D" id="1.10.287.610">
    <property type="entry name" value="Helix hairpin bin"/>
    <property type="match status" value="1"/>
</dbReference>
<dbReference type="InterPro" id="IPR036420">
    <property type="entry name" value="BRCT_dom_sf"/>
</dbReference>
<dbReference type="InterPro" id="IPR041663">
    <property type="entry name" value="DisA/LigA_HHH"/>
</dbReference>
<dbReference type="HAMAP" id="MF_01588">
    <property type="entry name" value="DNA_ligase_A"/>
    <property type="match status" value="1"/>
</dbReference>
<feature type="active site" description="N6-AMP-lysine intermediate" evidence="11">
    <location>
        <position position="128"/>
    </location>
</feature>
<sequence>MQLSLLDNTPSPEVAQQRIDALRTILEYHNRLYYQLDTPEVSDAEYDTLFRELQELEAAFPDLITPDSPTRRVGSAPLARFAAVTHRIPMLSLENATNETEIGEFDQRLKKLLGLPGDQNVDYICEPKMDGLAVELIYIDGCLTTASTRGDGFTGEDVTGNVRTIRSLPLRLTGRDIPRLLEVRGEVFLSLDAFQRINREKEENGEPSFANPRNAAAGSLRQLDPRISAQRPLSIFCYAPGIVEGTTFRNQRDFFDRIAGWGLPVNPLVHCENGIAGAAAYYRQMMEQRESLPYEIDGTVIKVDSFSMQAELGEKSRSPRWAIACKFPPRQAVTRLNEIILSVGRTGVITPVAQLQPVEVSGVTVSRATLHNWDELTLKDIRVGDTVVVERAGDVIPAIVKVLPEMRNGTEQLLSPPTHCPECGSEIVRIADEVAVRCMGLSCPPQTRQSIIHFVSRNAMDIEGLGERFVEQLLSLGLVHNVADIYYLTPEDFRRFERMGDKLAGNLMTAIEKSRHRDLGRFIFALGIRHVGERTAKALAQAFGSLEHLEQATLEELTSIRDVGLTVAQSVRTFFDNPENIAVIRRMLEAGVTPAIERKRIGGRFTGKSFVFTGSLEHFTREKARQLVENQGGNVIGSVSRKTDFVVAGEDAGSKLTKAHELGITVLSEDAFLALMESET</sequence>
<feature type="binding site" evidence="11">
    <location>
        <position position="326"/>
    </location>
    <ligand>
        <name>NAD(+)</name>
        <dbReference type="ChEBI" id="CHEBI:57540"/>
    </ligand>
</feature>
<dbReference type="Pfam" id="PF22745">
    <property type="entry name" value="Nlig-Ia"/>
    <property type="match status" value="1"/>
</dbReference>
<dbReference type="PROSITE" id="PS01056">
    <property type="entry name" value="DNA_LIGASE_N2"/>
    <property type="match status" value="1"/>
</dbReference>
<dbReference type="SUPFAM" id="SSF56091">
    <property type="entry name" value="DNA ligase/mRNA capping enzyme, catalytic domain"/>
    <property type="match status" value="1"/>
</dbReference>
<evidence type="ECO:0000256" key="6">
    <source>
        <dbReference type="ARBA" id="ARBA00022833"/>
    </source>
</evidence>
<evidence type="ECO:0000256" key="2">
    <source>
        <dbReference type="ARBA" id="ARBA00022598"/>
    </source>
</evidence>
<comment type="function">
    <text evidence="1 11">DNA ligase that catalyzes the formation of phosphodiester linkages between 5'-phosphoryl and 3'-hydroxyl groups in double-stranded DNA using NAD as a coenzyme and as the energy source for the reaction. It is essential for DNA replication and repair of damaged DNA.</text>
</comment>
<evidence type="ECO:0000256" key="10">
    <source>
        <dbReference type="ARBA" id="ARBA00034005"/>
    </source>
</evidence>
<feature type="binding site" evidence="11">
    <location>
        <position position="420"/>
    </location>
    <ligand>
        <name>Zn(2+)</name>
        <dbReference type="ChEBI" id="CHEBI:29105"/>
    </ligand>
</feature>
<dbReference type="Gene3D" id="6.20.10.30">
    <property type="match status" value="1"/>
</dbReference>
<feature type="domain" description="BRCT" evidence="13">
    <location>
        <begin position="600"/>
        <end position="680"/>
    </location>
</feature>
<keyword evidence="15" id="KW-1185">Reference proteome</keyword>
<keyword evidence="3 11" id="KW-0235">DNA replication</keyword>
<dbReference type="InterPro" id="IPR001357">
    <property type="entry name" value="BRCT_dom"/>
</dbReference>
<evidence type="ECO:0000256" key="5">
    <source>
        <dbReference type="ARBA" id="ARBA00022763"/>
    </source>
</evidence>
<dbReference type="InterPro" id="IPR001679">
    <property type="entry name" value="DNA_ligase"/>
</dbReference>
<evidence type="ECO:0000256" key="1">
    <source>
        <dbReference type="ARBA" id="ARBA00004067"/>
    </source>
</evidence>
<name>A0ABS5UCT2_9BACT</name>
<dbReference type="PANTHER" id="PTHR23389">
    <property type="entry name" value="CHROMOSOME TRANSMISSION FIDELITY FACTOR 18"/>
    <property type="match status" value="1"/>
</dbReference>
<evidence type="ECO:0000256" key="4">
    <source>
        <dbReference type="ARBA" id="ARBA00022723"/>
    </source>
</evidence>
<keyword evidence="2 11" id="KW-0436">Ligase</keyword>
<protein>
    <recommendedName>
        <fullName evidence="11 12">DNA ligase</fullName>
        <ecNumber evidence="11 12">6.5.1.2</ecNumber>
    </recommendedName>
    <alternativeName>
        <fullName evidence="11">Polydeoxyribonucleotide synthase [NAD(+)]</fullName>
    </alternativeName>
</protein>
<feature type="binding site" evidence="11">
    <location>
        <position position="423"/>
    </location>
    <ligand>
        <name>Zn(2+)</name>
        <dbReference type="ChEBI" id="CHEBI:29105"/>
    </ligand>
</feature>
<keyword evidence="9 11" id="KW-0234">DNA repair</keyword>
<dbReference type="InterPro" id="IPR013840">
    <property type="entry name" value="DNAligase_N"/>
</dbReference>
<evidence type="ECO:0000256" key="3">
    <source>
        <dbReference type="ARBA" id="ARBA00022705"/>
    </source>
</evidence>
<dbReference type="Proteomes" id="UP000784128">
    <property type="component" value="Unassembled WGS sequence"/>
</dbReference>
<evidence type="ECO:0000259" key="13">
    <source>
        <dbReference type="PROSITE" id="PS50172"/>
    </source>
</evidence>
<accession>A0ABS5UCT2</accession>
<dbReference type="SUPFAM" id="SSF47781">
    <property type="entry name" value="RuvA domain 2-like"/>
    <property type="match status" value="1"/>
</dbReference>
<dbReference type="CDD" id="cd17748">
    <property type="entry name" value="BRCT_DNA_ligase_like"/>
    <property type="match status" value="1"/>
</dbReference>
<dbReference type="InterPro" id="IPR003583">
    <property type="entry name" value="Hlx-hairpin-Hlx_DNA-bd_motif"/>
</dbReference>
<dbReference type="InterPro" id="IPR010994">
    <property type="entry name" value="RuvA_2-like"/>
</dbReference>
<dbReference type="InterPro" id="IPR012340">
    <property type="entry name" value="NA-bd_OB-fold"/>
</dbReference>
<comment type="catalytic activity">
    <reaction evidence="10 11 12">
        <text>NAD(+) + (deoxyribonucleotide)n-3'-hydroxyl + 5'-phospho-(deoxyribonucleotide)m = (deoxyribonucleotide)n+m + AMP + beta-nicotinamide D-nucleotide.</text>
        <dbReference type="EC" id="6.5.1.2"/>
    </reaction>
</comment>
<dbReference type="Pfam" id="PF03120">
    <property type="entry name" value="OB_DNA_ligase"/>
    <property type="match status" value="1"/>
</dbReference>
<evidence type="ECO:0000256" key="9">
    <source>
        <dbReference type="ARBA" id="ARBA00023204"/>
    </source>
</evidence>
<dbReference type="PROSITE" id="PS50172">
    <property type="entry name" value="BRCT"/>
    <property type="match status" value="1"/>
</dbReference>
<comment type="caution">
    <text evidence="14">The sequence shown here is derived from an EMBL/GenBank/DDBJ whole genome shotgun (WGS) entry which is preliminary data.</text>
</comment>
<dbReference type="Gene3D" id="3.30.470.30">
    <property type="entry name" value="DNA ligase/mRNA capping enzyme"/>
    <property type="match status" value="1"/>
</dbReference>
<keyword evidence="11" id="KW-0464">Manganese</keyword>
<keyword evidence="8 11" id="KW-0520">NAD</keyword>
<dbReference type="Pfam" id="PF01653">
    <property type="entry name" value="DNA_ligase_aden"/>
    <property type="match status" value="1"/>
</dbReference>
<keyword evidence="6 11" id="KW-0862">Zinc</keyword>
<dbReference type="EC" id="6.5.1.2" evidence="11 12"/>
<evidence type="ECO:0000256" key="12">
    <source>
        <dbReference type="RuleBase" id="RU000618"/>
    </source>
</evidence>
<dbReference type="Gene3D" id="3.40.50.10190">
    <property type="entry name" value="BRCT domain"/>
    <property type="match status" value="1"/>
</dbReference>
<feature type="binding site" evidence="11">
    <location>
        <position position="126"/>
    </location>
    <ligand>
        <name>NAD(+)</name>
        <dbReference type="ChEBI" id="CHEBI:57540"/>
    </ligand>
</feature>
<dbReference type="PROSITE" id="PS01055">
    <property type="entry name" value="DNA_LIGASE_N1"/>
    <property type="match status" value="1"/>
</dbReference>
<dbReference type="Gene3D" id="1.10.150.20">
    <property type="entry name" value="5' to 3' exonuclease, C-terminal subdomain"/>
    <property type="match status" value="2"/>
</dbReference>
<feature type="binding site" evidence="11">
    <location>
        <position position="186"/>
    </location>
    <ligand>
        <name>NAD(+)</name>
        <dbReference type="ChEBI" id="CHEBI:57540"/>
    </ligand>
</feature>
<comment type="cofactor">
    <cofactor evidence="11">
        <name>Mg(2+)</name>
        <dbReference type="ChEBI" id="CHEBI:18420"/>
    </cofactor>
    <cofactor evidence="11">
        <name>Mn(2+)</name>
        <dbReference type="ChEBI" id="CHEBI:29035"/>
    </cofactor>
</comment>
<dbReference type="Pfam" id="PF12826">
    <property type="entry name" value="HHH_2"/>
    <property type="match status" value="1"/>
</dbReference>
<evidence type="ECO:0000256" key="11">
    <source>
        <dbReference type="HAMAP-Rule" id="MF_01588"/>
    </source>
</evidence>
<evidence type="ECO:0000313" key="14">
    <source>
        <dbReference type="EMBL" id="MBT1073512.1"/>
    </source>
</evidence>
<reference evidence="14 15" key="1">
    <citation type="submission" date="2021-05" db="EMBL/GenBank/DDBJ databases">
        <title>The draft genome of Geobacter chapellei DSM 13688.</title>
        <authorList>
            <person name="Xu Z."/>
            <person name="Masuda Y."/>
            <person name="Itoh H."/>
            <person name="Senoo K."/>
        </authorList>
    </citation>
    <scope>NUCLEOTIDE SEQUENCE [LARGE SCALE GENOMIC DNA]</scope>
    <source>
        <strain evidence="14 15">DSM 13688</strain>
    </source>
</reference>
<feature type="binding site" evidence="11">
    <location>
        <position position="302"/>
    </location>
    <ligand>
        <name>NAD(+)</name>
        <dbReference type="ChEBI" id="CHEBI:57540"/>
    </ligand>
</feature>
<dbReference type="InterPro" id="IPR033136">
    <property type="entry name" value="DNA_ligase_CS"/>
</dbReference>
<dbReference type="Gene3D" id="2.40.50.140">
    <property type="entry name" value="Nucleic acid-binding proteins"/>
    <property type="match status" value="1"/>
</dbReference>